<dbReference type="Pfam" id="PF17817">
    <property type="entry name" value="PDZ_5"/>
    <property type="match status" value="1"/>
</dbReference>
<dbReference type="GO" id="GO:0014069">
    <property type="term" value="C:postsynaptic density"/>
    <property type="evidence" value="ECO:0007669"/>
    <property type="project" value="TreeGrafter"/>
</dbReference>
<organism evidence="17">
    <name type="scientific">Taenia asiatica</name>
    <name type="common">Asian tapeworm</name>
    <dbReference type="NCBI Taxonomy" id="60517"/>
    <lineage>
        <taxon>Eukaryota</taxon>
        <taxon>Metazoa</taxon>
        <taxon>Spiralia</taxon>
        <taxon>Lophotrochozoa</taxon>
        <taxon>Platyhelminthes</taxon>
        <taxon>Cestoda</taxon>
        <taxon>Eucestoda</taxon>
        <taxon>Cyclophyllidea</taxon>
        <taxon>Taeniidae</taxon>
        <taxon>Taenia</taxon>
    </lineage>
</organism>
<feature type="compositionally biased region" description="Acidic residues" evidence="13">
    <location>
        <begin position="532"/>
        <end position="545"/>
    </location>
</feature>
<protein>
    <submittedName>
        <fullName evidence="17">PDZ domain-containing protein</fullName>
    </submittedName>
</protein>
<feature type="compositionally biased region" description="Low complexity" evidence="13">
    <location>
        <begin position="1172"/>
        <end position="1182"/>
    </location>
</feature>
<feature type="region of interest" description="Disordered" evidence="13">
    <location>
        <begin position="841"/>
        <end position="894"/>
    </location>
</feature>
<dbReference type="PANTHER" id="PTHR16154">
    <property type="entry name" value="NEURABIN"/>
    <property type="match status" value="1"/>
</dbReference>
<evidence type="ECO:0000313" key="15">
    <source>
        <dbReference type="EMBL" id="VDK37005.1"/>
    </source>
</evidence>
<dbReference type="GO" id="GO:0031175">
    <property type="term" value="P:neuron projection development"/>
    <property type="evidence" value="ECO:0007669"/>
    <property type="project" value="TreeGrafter"/>
</dbReference>
<dbReference type="InterPro" id="IPR043446">
    <property type="entry name" value="Neurabin-like"/>
</dbReference>
<dbReference type="GO" id="GO:0030425">
    <property type="term" value="C:dendrite"/>
    <property type="evidence" value="ECO:0007669"/>
    <property type="project" value="TreeGrafter"/>
</dbReference>
<feature type="compositionally biased region" description="Polar residues" evidence="13">
    <location>
        <begin position="553"/>
        <end position="567"/>
    </location>
</feature>
<evidence type="ECO:0000313" key="16">
    <source>
        <dbReference type="Proteomes" id="UP000282613"/>
    </source>
</evidence>
<evidence type="ECO:0000256" key="9">
    <source>
        <dbReference type="ARBA" id="ARBA00023203"/>
    </source>
</evidence>
<feature type="compositionally biased region" description="Polar residues" evidence="13">
    <location>
        <begin position="266"/>
        <end position="276"/>
    </location>
</feature>
<dbReference type="OrthoDB" id="62701at2759"/>
<dbReference type="GO" id="GO:0015629">
    <property type="term" value="C:actin cytoskeleton"/>
    <property type="evidence" value="ECO:0007669"/>
    <property type="project" value="TreeGrafter"/>
</dbReference>
<dbReference type="Gene3D" id="2.30.42.10">
    <property type="match status" value="1"/>
</dbReference>
<evidence type="ECO:0000256" key="7">
    <source>
        <dbReference type="ARBA" id="ARBA00023018"/>
    </source>
</evidence>
<dbReference type="AlphaFoldDB" id="A0A0R3W8C2"/>
<evidence type="ECO:0000256" key="5">
    <source>
        <dbReference type="ARBA" id="ARBA00022782"/>
    </source>
</evidence>
<feature type="compositionally biased region" description="Acidic residues" evidence="13">
    <location>
        <begin position="772"/>
        <end position="783"/>
    </location>
</feature>
<feature type="compositionally biased region" description="Acidic residues" evidence="13">
    <location>
        <begin position="568"/>
        <end position="579"/>
    </location>
</feature>
<dbReference type="PROSITE" id="PS50106">
    <property type="entry name" value="PDZ"/>
    <property type="match status" value="1"/>
</dbReference>
<dbReference type="WBParaSite" id="TASK_0000659701-mRNA-1">
    <property type="protein sequence ID" value="TASK_0000659701-mRNA-1"/>
    <property type="gene ID" value="TASK_0000659701"/>
</dbReference>
<evidence type="ECO:0000256" key="13">
    <source>
        <dbReference type="SAM" id="MobiDB-lite"/>
    </source>
</evidence>
<evidence type="ECO:0000313" key="17">
    <source>
        <dbReference type="WBParaSite" id="TASK_0000659701-mRNA-1"/>
    </source>
</evidence>
<dbReference type="PANTHER" id="PTHR16154:SF6">
    <property type="entry name" value="SPINOPHILIN, ISOFORM J"/>
    <property type="match status" value="1"/>
</dbReference>
<comment type="subcellular location">
    <subcellularLocation>
        <location evidence="1">Cytoplasm</location>
        <location evidence="1">Cytoskeleton</location>
    </subcellularLocation>
    <subcellularLocation>
        <location evidence="11">Synapse</location>
    </subcellularLocation>
</comment>
<feature type="coiled-coil region" evidence="12">
    <location>
        <begin position="682"/>
        <end position="741"/>
    </location>
</feature>
<dbReference type="GO" id="GO:0005737">
    <property type="term" value="C:cytoplasm"/>
    <property type="evidence" value="ECO:0007669"/>
    <property type="project" value="TreeGrafter"/>
</dbReference>
<dbReference type="Pfam" id="PF00595">
    <property type="entry name" value="PDZ"/>
    <property type="match status" value="1"/>
</dbReference>
<keyword evidence="7" id="KW-0770">Synapse</keyword>
<evidence type="ECO:0000256" key="3">
    <source>
        <dbReference type="ARBA" id="ARBA00022490"/>
    </source>
</evidence>
<evidence type="ECO:0000256" key="2">
    <source>
        <dbReference type="ARBA" id="ARBA00022473"/>
    </source>
</evidence>
<dbReference type="SMART" id="SM00228">
    <property type="entry name" value="PDZ"/>
    <property type="match status" value="1"/>
</dbReference>
<feature type="compositionally biased region" description="Acidic residues" evidence="13">
    <location>
        <begin position="168"/>
        <end position="200"/>
    </location>
</feature>
<evidence type="ECO:0000259" key="14">
    <source>
        <dbReference type="PROSITE" id="PS50106"/>
    </source>
</evidence>
<keyword evidence="9" id="KW-0009">Actin-binding</keyword>
<keyword evidence="2" id="KW-0217">Developmental protein</keyword>
<keyword evidence="10" id="KW-0206">Cytoskeleton</keyword>
<evidence type="ECO:0000256" key="11">
    <source>
        <dbReference type="ARBA" id="ARBA00034103"/>
    </source>
</evidence>
<dbReference type="InterPro" id="IPR001478">
    <property type="entry name" value="PDZ"/>
</dbReference>
<evidence type="ECO:0000256" key="6">
    <source>
        <dbReference type="ARBA" id="ARBA00022902"/>
    </source>
</evidence>
<evidence type="ECO:0000256" key="12">
    <source>
        <dbReference type="SAM" id="Coils"/>
    </source>
</evidence>
<dbReference type="InterPro" id="IPR036034">
    <property type="entry name" value="PDZ_sf"/>
</dbReference>
<dbReference type="EMBL" id="UYRS01018516">
    <property type="protein sequence ID" value="VDK37005.1"/>
    <property type="molecule type" value="Genomic_DNA"/>
</dbReference>
<dbReference type="GO" id="GO:0007015">
    <property type="term" value="P:actin filament organization"/>
    <property type="evidence" value="ECO:0007669"/>
    <property type="project" value="TreeGrafter"/>
</dbReference>
<name>A0A0R3W8C2_TAEAS</name>
<keyword evidence="3" id="KW-0963">Cytoplasm</keyword>
<feature type="compositionally biased region" description="Basic and acidic residues" evidence="13">
    <location>
        <begin position="854"/>
        <end position="867"/>
    </location>
</feature>
<evidence type="ECO:0000256" key="8">
    <source>
        <dbReference type="ARBA" id="ARBA00023054"/>
    </source>
</evidence>
<dbReference type="STRING" id="60517.A0A0R3W8C2"/>
<keyword evidence="16" id="KW-1185">Reference proteome</keyword>
<evidence type="ECO:0000256" key="1">
    <source>
        <dbReference type="ARBA" id="ARBA00004245"/>
    </source>
</evidence>
<feature type="region of interest" description="Disordered" evidence="13">
    <location>
        <begin position="1131"/>
        <end position="1154"/>
    </location>
</feature>
<feature type="compositionally biased region" description="Low complexity" evidence="13">
    <location>
        <begin position="591"/>
        <end position="622"/>
    </location>
</feature>
<dbReference type="GO" id="GO:0051015">
    <property type="term" value="F:actin filament binding"/>
    <property type="evidence" value="ECO:0007669"/>
    <property type="project" value="TreeGrafter"/>
</dbReference>
<dbReference type="SUPFAM" id="SSF50156">
    <property type="entry name" value="PDZ domain-like"/>
    <property type="match status" value="1"/>
</dbReference>
<keyword evidence="8 12" id="KW-0175">Coiled coil</keyword>
<dbReference type="GO" id="GO:0019722">
    <property type="term" value="P:calcium-mediated signaling"/>
    <property type="evidence" value="ECO:0007669"/>
    <property type="project" value="TreeGrafter"/>
</dbReference>
<feature type="region of interest" description="Disordered" evidence="13">
    <location>
        <begin position="52"/>
        <end position="81"/>
    </location>
</feature>
<evidence type="ECO:0000256" key="10">
    <source>
        <dbReference type="ARBA" id="ARBA00023212"/>
    </source>
</evidence>
<sequence>MRELFQCGKPLPIEDLCIESDANENGPATHVFPEQPRPCVNRIEGRQVRSAPVPVTVPPFPARATETPPLRQLSPLSTPGTRKVLKTLSSPMEANEGKPRLPLRFGFFQDPIALSKAFDEEVSTVPPSADMTTEVKEGVEPNNLSLGEDILEADEEVNGRFPDKEGLEGSDEVCEEGEEDVEETEEGTGSEDTSDWDPIDESVGNEKIAKFALPSHLRPVAVNDSGVYLLEDGHFFYQTDGIAPLSEAEESPFTSAELSGSPVEVESSTPSKKQRSVNFSTEPITVFSTHSVTAYKRRNDSIDPLVASAEYELEKRLEDLDLFDVELHKGDNGLGISILGMGMTFVNGVEKLGIFVKAITPGGAADVDGRMRVYDQLVEVDGQNLVGVSQNFAATVLRNTTGTVHFVVGRERPDTANSIVALLEADGQMTSSTCSSVGAKVRIAAASDSELSLEVLFWGYYSLQSASLGESLLACYGVLKVAPTRLRKASNLLLEFCVFAFLHQMQNDDSAETLRKLLADASMAAAKANLSDNEDDEEDNDEVDDGLSASDDPFTNTTSASVSANNTELEEAEKAEEAEERTLRQTDSDEASSPCSSASFDAGLCSSSTTTTTPATANASASLPHRHHDHPAQVVLAALERLEESGNSAKEGESGDIWTGPLSETERAQVQAAVPRTAIPLVQCLAQDLISAQAQIKRLRSRVRRLGQRLTDQEAAADEAIERLCLRCHNLETRLADAQNLAVAPTTTLEVGGAETPTPSDGRGRLSPVPEQGEDTEETEEETATAATLNEDARSCDIQTKYSSLLALYESVLQREENLKRDLAGAREKQGEVLTANVECQTDRTPEFEDDSTVEERALSSNDRRTIDSSTTPATAPCSHSAALQPRDSGPPACLSEVRRYSSLDIDAPPPRPPKPLSCVSPLSSTTALTVTDRLNLAALPESERELLNVQNPFVALNSHHLYELNMQRIRVGTSGAFSRKRPPSRFSTIVFSSILVFIKCKSKSRSLGVMRSQRHHNHLYLHLFPIPDHPFMSSSQTFVRQLRVPTHLAIWFNQQNTLLTCTHLFMYISRFHPGLKSTAEGLSNATSRSTASAPSLPISTNSAFYPAGPHPLVDAFHDAHISVSSNYYRAMSQPHRPSPTEQSVRSPDWTESASPECQNRWSLLHHYPRFSPSSGSPHSSPAKNAIKANDSSNSSIIGRKSAMTRDTAAPLFPSKHSPLVSNSLQTYGNCSIIFKAVFFMRQA</sequence>
<keyword evidence="6" id="KW-0524">Neurogenesis</keyword>
<feature type="region of interest" description="Disordered" evidence="13">
    <location>
        <begin position="747"/>
        <end position="791"/>
    </location>
</feature>
<dbReference type="InterPro" id="IPR040645">
    <property type="entry name" value="Neurabin-1/2_PDZ"/>
</dbReference>
<keyword evidence="4" id="KW-0597">Phosphoprotein</keyword>
<reference evidence="17" key="1">
    <citation type="submission" date="2016-04" db="UniProtKB">
        <authorList>
            <consortium name="WormBaseParasite"/>
        </authorList>
    </citation>
    <scope>IDENTIFICATION</scope>
</reference>
<keyword evidence="5" id="KW-0221">Differentiation</keyword>
<feature type="domain" description="PDZ" evidence="14">
    <location>
        <begin position="324"/>
        <end position="412"/>
    </location>
</feature>
<feature type="region of interest" description="Disordered" evidence="13">
    <location>
        <begin position="1172"/>
        <end position="1197"/>
    </location>
</feature>
<dbReference type="Proteomes" id="UP000282613">
    <property type="component" value="Unassembled WGS sequence"/>
</dbReference>
<evidence type="ECO:0000256" key="4">
    <source>
        <dbReference type="ARBA" id="ARBA00022553"/>
    </source>
</evidence>
<accession>A0A0R3W8C2</accession>
<feature type="region of interest" description="Disordered" evidence="13">
    <location>
        <begin position="247"/>
        <end position="276"/>
    </location>
</feature>
<reference evidence="15 16" key="2">
    <citation type="submission" date="2018-11" db="EMBL/GenBank/DDBJ databases">
        <authorList>
            <consortium name="Pathogen Informatics"/>
        </authorList>
    </citation>
    <scope>NUCLEOTIDE SEQUENCE [LARGE SCALE GENOMIC DNA]</scope>
</reference>
<dbReference type="FunFam" id="2.30.42.10:FF:000010">
    <property type="entry name" value="Neurabin-1 isoform 1"/>
    <property type="match status" value="1"/>
</dbReference>
<gene>
    <name evidence="15" type="ORF">TASK_LOCUS6598</name>
</gene>
<feature type="region of interest" description="Disordered" evidence="13">
    <location>
        <begin position="528"/>
        <end position="627"/>
    </location>
</feature>
<proteinExistence type="predicted"/>
<feature type="compositionally biased region" description="Polar residues" evidence="13">
    <location>
        <begin position="1140"/>
        <end position="1154"/>
    </location>
</feature>
<feature type="region of interest" description="Disordered" evidence="13">
    <location>
        <begin position="160"/>
        <end position="201"/>
    </location>
</feature>